<dbReference type="InterPro" id="IPR051257">
    <property type="entry name" value="Diverse_CBS-Domain"/>
</dbReference>
<dbReference type="Gene3D" id="3.10.580.10">
    <property type="entry name" value="CBS-domain"/>
    <property type="match status" value="1"/>
</dbReference>
<reference evidence="4" key="1">
    <citation type="submission" date="2021-01" db="EMBL/GenBank/DDBJ databases">
        <authorList>
            <person name="Eckstrom K.M.E."/>
        </authorList>
    </citation>
    <scope>NUCLEOTIDE SEQUENCE</scope>
    <source>
        <strain evidence="4">UVCC 0001</strain>
    </source>
</reference>
<gene>
    <name evidence="4" type="ORF">QBZ16_000581</name>
</gene>
<dbReference type="InterPro" id="IPR000644">
    <property type="entry name" value="CBS_dom"/>
</dbReference>
<feature type="domain" description="CBS" evidence="3">
    <location>
        <begin position="354"/>
        <end position="410"/>
    </location>
</feature>
<accession>A0AAD9IQ17</accession>
<comment type="caution">
    <text evidence="4">The sequence shown here is derived from an EMBL/GenBank/DDBJ whole genome shotgun (WGS) entry which is preliminary data.</text>
</comment>
<dbReference type="Proteomes" id="UP001255856">
    <property type="component" value="Unassembled WGS sequence"/>
</dbReference>
<evidence type="ECO:0000313" key="5">
    <source>
        <dbReference type="Proteomes" id="UP001255856"/>
    </source>
</evidence>
<proteinExistence type="predicted"/>
<dbReference type="PANTHER" id="PTHR43080:SF2">
    <property type="entry name" value="CBS DOMAIN-CONTAINING PROTEIN"/>
    <property type="match status" value="1"/>
</dbReference>
<dbReference type="Pfam" id="PF00571">
    <property type="entry name" value="CBS"/>
    <property type="match status" value="1"/>
</dbReference>
<dbReference type="PROSITE" id="PS51371">
    <property type="entry name" value="CBS"/>
    <property type="match status" value="1"/>
</dbReference>
<name>A0AAD9IQ17_PROWI</name>
<protein>
    <recommendedName>
        <fullName evidence="3">CBS domain-containing protein</fullName>
    </recommendedName>
</protein>
<dbReference type="AlphaFoldDB" id="A0AAD9IQ17"/>
<dbReference type="EMBL" id="JASFZW010000001">
    <property type="protein sequence ID" value="KAK2080727.1"/>
    <property type="molecule type" value="Genomic_DNA"/>
</dbReference>
<organism evidence="4 5">
    <name type="scientific">Prototheca wickerhamii</name>
    <dbReference type="NCBI Taxonomy" id="3111"/>
    <lineage>
        <taxon>Eukaryota</taxon>
        <taxon>Viridiplantae</taxon>
        <taxon>Chlorophyta</taxon>
        <taxon>core chlorophytes</taxon>
        <taxon>Trebouxiophyceae</taxon>
        <taxon>Chlorellales</taxon>
        <taxon>Chlorellaceae</taxon>
        <taxon>Prototheca</taxon>
    </lineage>
</organism>
<keyword evidence="5" id="KW-1185">Reference proteome</keyword>
<dbReference type="SUPFAM" id="SSF54631">
    <property type="entry name" value="CBS-domain pair"/>
    <property type="match status" value="1"/>
</dbReference>
<evidence type="ECO:0000313" key="4">
    <source>
        <dbReference type="EMBL" id="KAK2080727.1"/>
    </source>
</evidence>
<evidence type="ECO:0000256" key="2">
    <source>
        <dbReference type="PROSITE-ProRule" id="PRU00703"/>
    </source>
</evidence>
<sequence length="422" mass="45579">MAQRPAGGDLTGEDRLHNLFKYLTARQNPDDPVLPVPGELREWARSTSQMALVGVCLGVISQWRREREAGERGPIEAPLNAPSPAHAARWIAEAKTQRLIRLCNRATSMGLRVGAVSAVYFTAELLLRVYDGEARPAQAAWAGATAGGAFGLVSNLGLPAGVPGTRLIGAGLMGALGAGAGWCVGWTDRSAQSMLPTEVRQQKEAQWQQMMDICAGKDMTPVPPAHPASDEVDVTAAVIAALEAKLPNRSQDEAVARIPSDTETLEDTLLAAFPARASRAGIAVRFGSLNAVGWGATRMADLLAVKGADSGAWLWMGKDELVINAVRKVGIQYYMTKIAVKGKSSHETRMEEVMTPSPITVTPQHSVLDVMELMILKNFRHVPIVDDGKLLGMASMRDVVHIMLKEHREEVERLQEYIQGTI</sequence>
<evidence type="ECO:0000259" key="3">
    <source>
        <dbReference type="PROSITE" id="PS51371"/>
    </source>
</evidence>
<dbReference type="PANTHER" id="PTHR43080">
    <property type="entry name" value="CBS DOMAIN-CONTAINING PROTEIN CBSX3, MITOCHONDRIAL"/>
    <property type="match status" value="1"/>
</dbReference>
<evidence type="ECO:0000256" key="1">
    <source>
        <dbReference type="ARBA" id="ARBA00023122"/>
    </source>
</evidence>
<keyword evidence="1 2" id="KW-0129">CBS domain</keyword>
<dbReference type="SMART" id="SM00116">
    <property type="entry name" value="CBS"/>
    <property type="match status" value="1"/>
</dbReference>
<dbReference type="InterPro" id="IPR046342">
    <property type="entry name" value="CBS_dom_sf"/>
</dbReference>